<accession>A0A1G2JCQ1</accession>
<protein>
    <submittedName>
        <fullName evidence="1">Uncharacterized protein</fullName>
    </submittedName>
</protein>
<reference evidence="1 2" key="1">
    <citation type="journal article" date="2016" name="Nat. Commun.">
        <title>Thousands of microbial genomes shed light on interconnected biogeochemical processes in an aquifer system.</title>
        <authorList>
            <person name="Anantharaman K."/>
            <person name="Brown C.T."/>
            <person name="Hug L.A."/>
            <person name="Sharon I."/>
            <person name="Castelle C.J."/>
            <person name="Probst A.J."/>
            <person name="Thomas B.C."/>
            <person name="Singh A."/>
            <person name="Wilkins M.J."/>
            <person name="Karaoz U."/>
            <person name="Brodie E.L."/>
            <person name="Williams K.H."/>
            <person name="Hubbard S.S."/>
            <person name="Banfield J.F."/>
        </authorList>
    </citation>
    <scope>NUCLEOTIDE SEQUENCE [LARGE SCALE GENOMIC DNA]</scope>
</reference>
<evidence type="ECO:0000313" key="2">
    <source>
        <dbReference type="Proteomes" id="UP000177751"/>
    </source>
</evidence>
<dbReference type="AlphaFoldDB" id="A0A1G2JCQ1"/>
<dbReference type="Proteomes" id="UP000177751">
    <property type="component" value="Unassembled WGS sequence"/>
</dbReference>
<gene>
    <name evidence="1" type="ORF">A2401_00545</name>
</gene>
<organism evidence="1 2">
    <name type="scientific">Candidatus Staskawiczbacteria bacterium RIFOXYC1_FULL_38_18</name>
    <dbReference type="NCBI Taxonomy" id="1802229"/>
    <lineage>
        <taxon>Bacteria</taxon>
        <taxon>Candidatus Staskawicziibacteriota</taxon>
    </lineage>
</organism>
<dbReference type="EMBL" id="MHPP01000021">
    <property type="protein sequence ID" value="OGZ84200.1"/>
    <property type="molecule type" value="Genomic_DNA"/>
</dbReference>
<sequence>MDFEIKNVKESIVSVARSLGYVIIDTKGNEYNLVRKLDINNYPRFHIYLKQNGTDFNFSLHLDQKKSSYEGSHAHSGEYFGPVVETEADKIKQILVGNNK</sequence>
<evidence type="ECO:0000313" key="1">
    <source>
        <dbReference type="EMBL" id="OGZ84200.1"/>
    </source>
</evidence>
<comment type="caution">
    <text evidence="1">The sequence shown here is derived from an EMBL/GenBank/DDBJ whole genome shotgun (WGS) entry which is preliminary data.</text>
</comment>
<proteinExistence type="predicted"/>
<name>A0A1G2JCQ1_9BACT</name>